<dbReference type="EMBL" id="CADEBC010000232">
    <property type="protein sequence ID" value="CAB3227032.1"/>
    <property type="molecule type" value="Genomic_DNA"/>
</dbReference>
<evidence type="ECO:0000313" key="3">
    <source>
        <dbReference type="EMBL" id="CAB3227032.1"/>
    </source>
</evidence>
<comment type="subcellular location">
    <subcellularLocation>
        <location evidence="1">Nucleus</location>
    </subcellularLocation>
</comment>
<evidence type="ECO:0000259" key="2">
    <source>
        <dbReference type="Pfam" id="PF16422"/>
    </source>
</evidence>
<dbReference type="GO" id="GO:0005634">
    <property type="term" value="C:nucleus"/>
    <property type="evidence" value="ECO:0007669"/>
    <property type="project" value="UniProtKB-SubCell"/>
</dbReference>
<dbReference type="GO" id="GO:0006355">
    <property type="term" value="P:regulation of DNA-templated transcription"/>
    <property type="evidence" value="ECO:0007669"/>
    <property type="project" value="InterPro"/>
</dbReference>
<dbReference type="GO" id="GO:0008270">
    <property type="term" value="F:zinc ion binding"/>
    <property type="evidence" value="ECO:0007669"/>
    <property type="project" value="UniProtKB-KW"/>
</dbReference>
<dbReference type="InterPro" id="IPR003523">
    <property type="entry name" value="Transcription_factor_COE"/>
</dbReference>
<evidence type="ECO:0000256" key="1">
    <source>
        <dbReference type="RuleBase" id="RU004489"/>
    </source>
</evidence>
<keyword evidence="1" id="KW-0862">Zinc</keyword>
<name>A0A8S0Z5J1_ARCPL</name>
<dbReference type="Gene3D" id="2.60.40.3180">
    <property type="entry name" value="Transcription factor COE1, DNA-binding domain"/>
    <property type="match status" value="1"/>
</dbReference>
<dbReference type="InterPro" id="IPR032200">
    <property type="entry name" value="COE_DBD"/>
</dbReference>
<dbReference type="Pfam" id="PF16422">
    <property type="entry name" value="COE1_DBD"/>
    <property type="match status" value="1"/>
</dbReference>
<comment type="caution">
    <text evidence="3">The sequence shown here is derived from an EMBL/GenBank/DDBJ whole genome shotgun (WGS) entry which is preliminary data.</text>
</comment>
<keyword evidence="1" id="KW-0238">DNA-binding</keyword>
<proteinExistence type="inferred from homology"/>
<dbReference type="OrthoDB" id="25246at2759"/>
<keyword evidence="1" id="KW-0539">Nucleus</keyword>
<sequence>MEVCKSGATCAVVAVLLLRRGRVPRAPPTVRGDGRGRCEARALGGSLPRRLLVFRKSTAGSPAQPGHDPSGLMFGLHHQEAAGGLHAQPRGPVTSLKEEPLTRAWMTPTSLVDNTNSVGVGRAHFEKQPPSNLRKSNFFHFVVALYDRSGQPVEIERTAFIGFIEKDQEVEGQKTNNGIQYRLQLLYANGIRQEQDIFVRLIDSVTKQVSELQPYIHCSTSISIQ</sequence>
<dbReference type="InterPro" id="IPR038173">
    <property type="entry name" value="COE_DBD_sf"/>
</dbReference>
<gene>
    <name evidence="3" type="ORF">APLA_LOCUS3201</name>
</gene>
<keyword evidence="1" id="KW-0479">Metal-binding</keyword>
<comment type="similarity">
    <text evidence="1">Belongs to the COE family.</text>
</comment>
<dbReference type="PANTHER" id="PTHR10747">
    <property type="entry name" value="TRANSCRIPTION FACTOR COE FAMILY MEMBER"/>
    <property type="match status" value="1"/>
</dbReference>
<evidence type="ECO:0000313" key="4">
    <source>
        <dbReference type="Proteomes" id="UP000494106"/>
    </source>
</evidence>
<keyword evidence="4" id="KW-1185">Reference proteome</keyword>
<reference evidence="3 4" key="1">
    <citation type="submission" date="2020-04" db="EMBL/GenBank/DDBJ databases">
        <authorList>
            <person name="Wallbank WR R."/>
            <person name="Pardo Diaz C."/>
            <person name="Kozak K."/>
            <person name="Martin S."/>
            <person name="Jiggins C."/>
            <person name="Moest M."/>
            <person name="Warren A I."/>
            <person name="Byers J.R.P. K."/>
            <person name="Montejo-Kovacevich G."/>
            <person name="Yen C E."/>
        </authorList>
    </citation>
    <scope>NUCLEOTIDE SEQUENCE [LARGE SCALE GENOMIC DNA]</scope>
</reference>
<keyword evidence="1" id="KW-0804">Transcription</keyword>
<protein>
    <recommendedName>
        <fullName evidence="2">Transcription factor COE DNA-binding domain-containing protein</fullName>
    </recommendedName>
</protein>
<dbReference type="Proteomes" id="UP000494106">
    <property type="component" value="Unassembled WGS sequence"/>
</dbReference>
<accession>A0A8S0Z5J1</accession>
<dbReference type="FunFam" id="2.60.40.3180:FF:000004">
    <property type="entry name" value="Transcription factor COE1"/>
    <property type="match status" value="1"/>
</dbReference>
<keyword evidence="1" id="KW-0217">Developmental protein</keyword>
<dbReference type="AlphaFoldDB" id="A0A8S0Z5J1"/>
<dbReference type="GO" id="GO:0003677">
    <property type="term" value="F:DNA binding"/>
    <property type="evidence" value="ECO:0007669"/>
    <property type="project" value="UniProtKB-KW"/>
</dbReference>
<feature type="domain" description="Transcription factor COE DNA-binding" evidence="2">
    <location>
        <begin position="103"/>
        <end position="209"/>
    </location>
</feature>
<organism evidence="3 4">
    <name type="scientific">Arctia plantaginis</name>
    <name type="common">Wood tiger moth</name>
    <name type="synonym">Phalaena plantaginis</name>
    <dbReference type="NCBI Taxonomy" id="874455"/>
    <lineage>
        <taxon>Eukaryota</taxon>
        <taxon>Metazoa</taxon>
        <taxon>Ecdysozoa</taxon>
        <taxon>Arthropoda</taxon>
        <taxon>Hexapoda</taxon>
        <taxon>Insecta</taxon>
        <taxon>Pterygota</taxon>
        <taxon>Neoptera</taxon>
        <taxon>Endopterygota</taxon>
        <taxon>Lepidoptera</taxon>
        <taxon>Glossata</taxon>
        <taxon>Ditrysia</taxon>
        <taxon>Noctuoidea</taxon>
        <taxon>Erebidae</taxon>
        <taxon>Arctiinae</taxon>
        <taxon>Arctia</taxon>
    </lineage>
</organism>
<keyword evidence="1" id="KW-0805">Transcription regulation</keyword>
<keyword evidence="1" id="KW-0863">Zinc-finger</keyword>